<keyword evidence="2" id="KW-1185">Reference proteome</keyword>
<organism evidence="1 2">
    <name type="scientific">Pseudomonas umsongensis</name>
    <dbReference type="NCBI Taxonomy" id="198618"/>
    <lineage>
        <taxon>Bacteria</taxon>
        <taxon>Pseudomonadati</taxon>
        <taxon>Pseudomonadota</taxon>
        <taxon>Gammaproteobacteria</taxon>
        <taxon>Pseudomonadales</taxon>
        <taxon>Pseudomonadaceae</taxon>
        <taxon>Pseudomonas</taxon>
    </lineage>
</organism>
<reference evidence="1 2" key="1">
    <citation type="submission" date="2017-06" db="EMBL/GenBank/DDBJ databases">
        <authorList>
            <person name="Furmanczyk E.M."/>
        </authorList>
    </citation>
    <scope>NUCLEOTIDE SEQUENCE [LARGE SCALE GENOMIC DNA]</scope>
    <source>
        <strain evidence="1 2">DSM 16611</strain>
    </source>
</reference>
<dbReference type="Proteomes" id="UP000215455">
    <property type="component" value="Unassembled WGS sequence"/>
</dbReference>
<gene>
    <name evidence="1" type="ORF">PSUM_11970</name>
</gene>
<dbReference type="EMBL" id="NIWU01000002">
    <property type="protein sequence ID" value="OXR32754.1"/>
    <property type="molecule type" value="Genomic_DNA"/>
</dbReference>
<sequence length="69" mass="8054">MWERACSRMQSVSQRLSRLTHRLREQARSHRVGREEGRFWRPFFMGAVWAILGLSRAAVRAGCRAGNPR</sequence>
<name>A0ABX4DVM4_9PSED</name>
<protein>
    <submittedName>
        <fullName evidence="1">Uncharacterized protein</fullName>
    </submittedName>
</protein>
<proteinExistence type="predicted"/>
<evidence type="ECO:0000313" key="1">
    <source>
        <dbReference type="EMBL" id="OXR32754.1"/>
    </source>
</evidence>
<evidence type="ECO:0000313" key="2">
    <source>
        <dbReference type="Proteomes" id="UP000215455"/>
    </source>
</evidence>
<comment type="caution">
    <text evidence="1">The sequence shown here is derived from an EMBL/GenBank/DDBJ whole genome shotgun (WGS) entry which is preliminary data.</text>
</comment>
<accession>A0ABX4DVM4</accession>